<feature type="transmembrane region" description="Helical" evidence="2">
    <location>
        <begin position="12"/>
        <end position="31"/>
    </location>
</feature>
<gene>
    <name evidence="3" type="ORF">LY79DRAFT_584326</name>
</gene>
<dbReference type="GeneID" id="85444632"/>
<dbReference type="AlphaFoldDB" id="A0AAD8PMQ6"/>
<dbReference type="RefSeq" id="XP_060408179.1">
    <property type="nucleotide sequence ID" value="XM_060560392.1"/>
</dbReference>
<keyword evidence="4" id="KW-1185">Reference proteome</keyword>
<evidence type="ECO:0000256" key="2">
    <source>
        <dbReference type="SAM" id="Phobius"/>
    </source>
</evidence>
<comment type="caution">
    <text evidence="3">The sequence shown here is derived from an EMBL/GenBank/DDBJ whole genome shotgun (WGS) entry which is preliminary data.</text>
</comment>
<feature type="region of interest" description="Disordered" evidence="1">
    <location>
        <begin position="82"/>
        <end position="102"/>
    </location>
</feature>
<evidence type="ECO:0000313" key="3">
    <source>
        <dbReference type="EMBL" id="KAK1569993.1"/>
    </source>
</evidence>
<evidence type="ECO:0000256" key="1">
    <source>
        <dbReference type="SAM" id="MobiDB-lite"/>
    </source>
</evidence>
<keyword evidence="2" id="KW-1133">Transmembrane helix</keyword>
<keyword evidence="2" id="KW-0472">Membrane</keyword>
<evidence type="ECO:0000313" key="4">
    <source>
        <dbReference type="Proteomes" id="UP001230504"/>
    </source>
</evidence>
<sequence>MPREARPALTAGIVTELVLGGLATAAVVLVLRMHSLAIVAQGQTGRFSRQRPSSAKVQKPVIVCPAYSDLCYAQYQRQLPHVRPTPKGARASSPVSIDSYVA</sequence>
<accession>A0AAD8PMQ6</accession>
<organism evidence="3 4">
    <name type="scientific">Colletotrichum navitas</name>
    <dbReference type="NCBI Taxonomy" id="681940"/>
    <lineage>
        <taxon>Eukaryota</taxon>
        <taxon>Fungi</taxon>
        <taxon>Dikarya</taxon>
        <taxon>Ascomycota</taxon>
        <taxon>Pezizomycotina</taxon>
        <taxon>Sordariomycetes</taxon>
        <taxon>Hypocreomycetidae</taxon>
        <taxon>Glomerellales</taxon>
        <taxon>Glomerellaceae</taxon>
        <taxon>Colletotrichum</taxon>
        <taxon>Colletotrichum graminicola species complex</taxon>
    </lineage>
</organism>
<reference evidence="3" key="1">
    <citation type="submission" date="2021-06" db="EMBL/GenBank/DDBJ databases">
        <title>Comparative genomics, transcriptomics and evolutionary studies reveal genomic signatures of adaptation to plant cell wall in hemibiotrophic fungi.</title>
        <authorList>
            <consortium name="DOE Joint Genome Institute"/>
            <person name="Baroncelli R."/>
            <person name="Diaz J.F."/>
            <person name="Benocci T."/>
            <person name="Peng M."/>
            <person name="Battaglia E."/>
            <person name="Haridas S."/>
            <person name="Andreopoulos W."/>
            <person name="Labutti K."/>
            <person name="Pangilinan J."/>
            <person name="Floch G.L."/>
            <person name="Makela M.R."/>
            <person name="Henrissat B."/>
            <person name="Grigoriev I.V."/>
            <person name="Crouch J.A."/>
            <person name="De Vries R.P."/>
            <person name="Sukno S.A."/>
            <person name="Thon M.R."/>
        </authorList>
    </citation>
    <scope>NUCLEOTIDE SEQUENCE</scope>
    <source>
        <strain evidence="3">CBS 125086</strain>
    </source>
</reference>
<name>A0AAD8PMQ6_9PEZI</name>
<keyword evidence="2" id="KW-0812">Transmembrane</keyword>
<dbReference type="Proteomes" id="UP001230504">
    <property type="component" value="Unassembled WGS sequence"/>
</dbReference>
<dbReference type="EMBL" id="JAHLJV010000116">
    <property type="protein sequence ID" value="KAK1569993.1"/>
    <property type="molecule type" value="Genomic_DNA"/>
</dbReference>
<proteinExistence type="predicted"/>
<protein>
    <submittedName>
        <fullName evidence="3">Uncharacterized protein</fullName>
    </submittedName>
</protein>